<evidence type="ECO:0000313" key="1">
    <source>
        <dbReference type="EMBL" id="CAG9326186.1"/>
    </source>
</evidence>
<dbReference type="Proteomes" id="UP001162131">
    <property type="component" value="Unassembled WGS sequence"/>
</dbReference>
<accession>A0AAU9JDM0</accession>
<proteinExistence type="predicted"/>
<comment type="caution">
    <text evidence="1">The sequence shown here is derived from an EMBL/GenBank/DDBJ whole genome shotgun (WGS) entry which is preliminary data.</text>
</comment>
<reference evidence="1" key="1">
    <citation type="submission" date="2021-09" db="EMBL/GenBank/DDBJ databases">
        <authorList>
            <consortium name="AG Swart"/>
            <person name="Singh M."/>
            <person name="Singh A."/>
            <person name="Seah K."/>
            <person name="Emmerich C."/>
        </authorList>
    </citation>
    <scope>NUCLEOTIDE SEQUENCE</scope>
    <source>
        <strain evidence="1">ATCC30299</strain>
    </source>
</reference>
<protein>
    <submittedName>
        <fullName evidence="1">Uncharacterized protein</fullName>
    </submittedName>
</protein>
<sequence length="190" mass="21905">MNIESQLPSIKGLFKPDWMDCKAFKKQAKITYFIGKAGRKLEFANSSYVKKEFLTPKKKHIWDLRNEEDLELKRIKRRKNNKSFDIGNVKTKEKLPKIEMLKIAGSKWNSNVCIPVQVKERKIQGDIQSLKVRQKALDLIIGDQIIDVTKSLISKSSPTKSKNLQTEICENFQPSSSTRSFCCGWNDPLL</sequence>
<name>A0AAU9JDM0_9CILI</name>
<dbReference type="AlphaFoldDB" id="A0AAU9JDM0"/>
<dbReference type="EMBL" id="CAJZBQ010000040">
    <property type="protein sequence ID" value="CAG9326186.1"/>
    <property type="molecule type" value="Genomic_DNA"/>
</dbReference>
<gene>
    <name evidence="1" type="ORF">BSTOLATCC_MIC40618</name>
</gene>
<keyword evidence="2" id="KW-1185">Reference proteome</keyword>
<organism evidence="1 2">
    <name type="scientific">Blepharisma stoltei</name>
    <dbReference type="NCBI Taxonomy" id="1481888"/>
    <lineage>
        <taxon>Eukaryota</taxon>
        <taxon>Sar</taxon>
        <taxon>Alveolata</taxon>
        <taxon>Ciliophora</taxon>
        <taxon>Postciliodesmatophora</taxon>
        <taxon>Heterotrichea</taxon>
        <taxon>Heterotrichida</taxon>
        <taxon>Blepharismidae</taxon>
        <taxon>Blepharisma</taxon>
    </lineage>
</organism>
<evidence type="ECO:0000313" key="2">
    <source>
        <dbReference type="Proteomes" id="UP001162131"/>
    </source>
</evidence>